<feature type="transmembrane region" description="Helical" evidence="6">
    <location>
        <begin position="214"/>
        <end position="230"/>
    </location>
</feature>
<dbReference type="EMBL" id="DRXW01000211">
    <property type="protein sequence ID" value="HHR33976.1"/>
    <property type="molecule type" value="Genomic_DNA"/>
</dbReference>
<feature type="transmembrane region" description="Helical" evidence="6">
    <location>
        <begin position="89"/>
        <end position="122"/>
    </location>
</feature>
<comment type="subcellular location">
    <subcellularLocation>
        <location evidence="1">Membrane</location>
        <topology evidence="1">Multi-pass membrane protein</topology>
    </subcellularLocation>
</comment>
<name>A0A7C5U5X9_9BACT</name>
<feature type="transmembrane region" description="Helical" evidence="6">
    <location>
        <begin position="21"/>
        <end position="38"/>
    </location>
</feature>
<dbReference type="InterPro" id="IPR004680">
    <property type="entry name" value="Cit_transptr-like_dom"/>
</dbReference>
<evidence type="ECO:0000256" key="4">
    <source>
        <dbReference type="ARBA" id="ARBA00022989"/>
    </source>
</evidence>
<feature type="transmembrane region" description="Helical" evidence="6">
    <location>
        <begin position="50"/>
        <end position="68"/>
    </location>
</feature>
<keyword evidence="5 6" id="KW-0472">Membrane</keyword>
<dbReference type="AlphaFoldDB" id="A0A7C5U5X9"/>
<reference evidence="8" key="1">
    <citation type="journal article" date="2020" name="mSystems">
        <title>Genome- and Community-Level Interaction Insights into Carbon Utilization and Element Cycling Functions of Hydrothermarchaeota in Hydrothermal Sediment.</title>
        <authorList>
            <person name="Zhou Z."/>
            <person name="Liu Y."/>
            <person name="Xu W."/>
            <person name="Pan J."/>
            <person name="Luo Z.H."/>
            <person name="Li M."/>
        </authorList>
    </citation>
    <scope>NUCLEOTIDE SEQUENCE [LARGE SCALE GENOMIC DNA]</scope>
    <source>
        <strain evidence="8">SpSt-1088</strain>
    </source>
</reference>
<feature type="transmembrane region" description="Helical" evidence="6">
    <location>
        <begin position="170"/>
        <end position="189"/>
    </location>
</feature>
<evidence type="ECO:0000313" key="8">
    <source>
        <dbReference type="EMBL" id="HHR33976.1"/>
    </source>
</evidence>
<feature type="transmembrane region" description="Helical" evidence="6">
    <location>
        <begin position="302"/>
        <end position="331"/>
    </location>
</feature>
<evidence type="ECO:0000256" key="3">
    <source>
        <dbReference type="ARBA" id="ARBA00022692"/>
    </source>
</evidence>
<dbReference type="Pfam" id="PF03600">
    <property type="entry name" value="CitMHS"/>
    <property type="match status" value="1"/>
</dbReference>
<evidence type="ECO:0000256" key="1">
    <source>
        <dbReference type="ARBA" id="ARBA00004141"/>
    </source>
</evidence>
<accession>A0A7C5U5X9</accession>
<feature type="transmembrane region" description="Helical" evidence="6">
    <location>
        <begin position="389"/>
        <end position="410"/>
    </location>
</feature>
<dbReference type="PANTHER" id="PTHR43568">
    <property type="entry name" value="P PROTEIN"/>
    <property type="match status" value="1"/>
</dbReference>
<dbReference type="InterPro" id="IPR051475">
    <property type="entry name" value="Diverse_Ion_Transporter"/>
</dbReference>
<protein>
    <submittedName>
        <fullName evidence="8">TRAP transporter large permease subunit</fullName>
    </submittedName>
</protein>
<dbReference type="GO" id="GO:0016020">
    <property type="term" value="C:membrane"/>
    <property type="evidence" value="ECO:0007669"/>
    <property type="project" value="UniProtKB-SubCell"/>
</dbReference>
<keyword evidence="3 6" id="KW-0812">Transmembrane</keyword>
<gene>
    <name evidence="8" type="ORF">ENM46_03410</name>
</gene>
<feature type="transmembrane region" description="Helical" evidence="6">
    <location>
        <begin position="343"/>
        <end position="369"/>
    </location>
</feature>
<sequence length="411" mass="46303">MISLVILLYISAYTMILFKPKTSAVSTLLFGITSLFVINQFDFTKIGTTVDFNTLSILFGMMIIVSVLKEKGVFTGISEYIIKASKGNFFKMLVLINIAIFFLSAFLDNVTTILIFIPILFYISDTLNLDPKILSTSAILFSNLGGMTTAIGDPPNIIIYSVSKLSFVSFFVNLMPVGIIMLIIQLAFLKKSLNFHSITEVTQDKSYTIEKSSWLKHMLFFILTVITMAFHDKLNMELGTVTLLYGLTLLFIEDSDFHSKIHEVDWDTIFLIVGLYMLNWSLEQLKVFDKTTTFLRNFQGTVILPIVILWGSIFLSGFLGALPVTLIFINIVRKLSFHTPHSLLYWALALGVGIGGNLTPVASMCNIVGNNLLRKLKNEHLSFSNFTRIMLKPVFYGGIISTVFIVLRWYI</sequence>
<dbReference type="PANTHER" id="PTHR43568:SF1">
    <property type="entry name" value="P PROTEIN"/>
    <property type="match status" value="1"/>
</dbReference>
<keyword evidence="4 6" id="KW-1133">Transmembrane helix</keyword>
<keyword evidence="2" id="KW-0813">Transport</keyword>
<evidence type="ECO:0000256" key="6">
    <source>
        <dbReference type="SAM" id="Phobius"/>
    </source>
</evidence>
<comment type="caution">
    <text evidence="8">The sequence shown here is derived from an EMBL/GenBank/DDBJ whole genome shotgun (WGS) entry which is preliminary data.</text>
</comment>
<proteinExistence type="predicted"/>
<evidence type="ECO:0000259" key="7">
    <source>
        <dbReference type="Pfam" id="PF03600"/>
    </source>
</evidence>
<dbReference type="GO" id="GO:0055085">
    <property type="term" value="P:transmembrane transport"/>
    <property type="evidence" value="ECO:0007669"/>
    <property type="project" value="InterPro"/>
</dbReference>
<organism evidence="8">
    <name type="scientific">Fervidobacterium nodosum</name>
    <dbReference type="NCBI Taxonomy" id="2424"/>
    <lineage>
        <taxon>Bacteria</taxon>
        <taxon>Thermotogati</taxon>
        <taxon>Thermotogota</taxon>
        <taxon>Thermotogae</taxon>
        <taxon>Thermotogales</taxon>
        <taxon>Fervidobacteriaceae</taxon>
        <taxon>Fervidobacterium</taxon>
    </lineage>
</organism>
<feature type="domain" description="Citrate transporter-like" evidence="7">
    <location>
        <begin position="13"/>
        <end position="351"/>
    </location>
</feature>
<evidence type="ECO:0000256" key="2">
    <source>
        <dbReference type="ARBA" id="ARBA00022448"/>
    </source>
</evidence>
<evidence type="ECO:0000256" key="5">
    <source>
        <dbReference type="ARBA" id="ARBA00023136"/>
    </source>
</evidence>